<dbReference type="InterPro" id="IPR019557">
    <property type="entry name" value="AminoTfrase-like_pln_mobile"/>
</dbReference>
<dbReference type="AlphaFoldDB" id="A0ABD0W323"/>
<keyword evidence="1" id="KW-0175">Coiled coil</keyword>
<dbReference type="InterPro" id="IPR044824">
    <property type="entry name" value="MAIN-like"/>
</dbReference>
<dbReference type="PANTHER" id="PTHR46033:SF80">
    <property type="entry name" value="PROTEIN MAIN-LIKE 2-LIKE"/>
    <property type="match status" value="1"/>
</dbReference>
<evidence type="ECO:0000259" key="3">
    <source>
        <dbReference type="Pfam" id="PF10536"/>
    </source>
</evidence>
<evidence type="ECO:0000313" key="5">
    <source>
        <dbReference type="Proteomes" id="UP001552299"/>
    </source>
</evidence>
<protein>
    <recommendedName>
        <fullName evidence="3">Aminotransferase-like plant mobile domain-containing protein</fullName>
    </recommendedName>
</protein>
<sequence length="1118" mass="127177">MVPSSRAMAFNWIRPRSMPDVEPSEDHIWQEIDRCDFTQSSSIRDRLSWHQEMLMDRDTYAGLFLRSPRLPTFESELPVGHDPTDWIVTLRLRHSDGSSLDRIIEGLSYGTQDVLQPTADLAEQTGTIRLLSYSLSRHEIEEQQYDSIFGRPFSMLKGYVCWARYILRAHRRVLQQAGVYRAIYASLFDYSRLSYSWLQALAEHWDSITNTCWIGPNEMTITLWDLQLISGLPTLGIPYEECIPPDYDLFRRRPVGHSRRGEFVYSDGLHQSLAHYCRLRRLRGHRHRDAVPLDSWIESLLIREAYVLLVAQPHDPFGTDLQYSEQSLAEFFEPGTSAGVRQVTARGISEETSLVAFIATWLCYFVLPYHSRVLRPGTLLIASMIATGRRVSLAPAVLARIYRGFGQIVASYGRRQRTVEVPWHYVHGWVHMHVAGAFSCAELPDHYRDHFFPTLLQLARATSATDRAHIRLFMFSPLHTADRFRLVYRSPIGDLPPQSFGVSLADSQTDRGVPTLLSRGGYLSIASYFISMRPGWLCYRRDDTVFLEGYNPNRVARQFGFVQATPLDGLPVLPGVPDVRHFSSLPSSTRLEVVALTWAFLLRLGTGSHFLIALADASTGISHLRLSWIRHTFSSFFELGIQRYSRRIRRSRHSRGSLEQRDCAPTHVEPFRVQGRRRKRSPESSTRRDDPGRSCGHRPVPPPFDRGQPRSRTSYEQRVPQHAPVNLQDTSHTPHVSPILEQFGMGTACTSLGLDEFLHVTTTTLTGVEGGRPVSSQPIDAATDVTSRLGVEQIASSPTLSDSTWLVVSDSLGELSPDAECTHSGSTQLLLESDVGDTTTELVTHPSSTQVVSGASSGGSSRGVTSHLSDYRSRAFVEGFHFSGLELSFFESRSVFRARRPFIRRWSRGVQYAVAALQILLLRVDLDTSPDLFSFHTEACLLLDFAASCGLRDSLLQMWELSYRTVEFGLFQLQYTSWRLSCIVLTDLETEARAAWDSMRGGRLDLDLGLQALQRYQRDISEEQIELLGIEAELKALRQRGRALLVRRQEIRAVASHTEEDFSSLVADVEHLEDRLSFFTEEFDSARRRLELAEEEREMLQDRLFRIRRQISSIQFRL</sequence>
<feature type="domain" description="Aminotransferase-like plant mobile" evidence="3">
    <location>
        <begin position="341"/>
        <end position="434"/>
    </location>
</feature>
<name>A0ABD0W323_DENTH</name>
<dbReference type="Pfam" id="PF10536">
    <property type="entry name" value="PMD"/>
    <property type="match status" value="1"/>
</dbReference>
<dbReference type="EMBL" id="JANQDX010000002">
    <property type="protein sequence ID" value="KAL0927463.1"/>
    <property type="molecule type" value="Genomic_DNA"/>
</dbReference>
<feature type="coiled-coil region" evidence="1">
    <location>
        <begin position="1013"/>
        <end position="1040"/>
    </location>
</feature>
<gene>
    <name evidence="4" type="ORF">M5K25_001634</name>
</gene>
<dbReference type="PANTHER" id="PTHR46033">
    <property type="entry name" value="PROTEIN MAIN-LIKE 2"/>
    <property type="match status" value="1"/>
</dbReference>
<evidence type="ECO:0000313" key="4">
    <source>
        <dbReference type="EMBL" id="KAL0927463.1"/>
    </source>
</evidence>
<feature type="coiled-coil region" evidence="1">
    <location>
        <begin position="1069"/>
        <end position="1110"/>
    </location>
</feature>
<accession>A0ABD0W323</accession>
<organism evidence="4 5">
    <name type="scientific">Dendrobium thyrsiflorum</name>
    <name type="common">Pinecone-like raceme dendrobium</name>
    <name type="synonym">Orchid</name>
    <dbReference type="NCBI Taxonomy" id="117978"/>
    <lineage>
        <taxon>Eukaryota</taxon>
        <taxon>Viridiplantae</taxon>
        <taxon>Streptophyta</taxon>
        <taxon>Embryophyta</taxon>
        <taxon>Tracheophyta</taxon>
        <taxon>Spermatophyta</taxon>
        <taxon>Magnoliopsida</taxon>
        <taxon>Liliopsida</taxon>
        <taxon>Asparagales</taxon>
        <taxon>Orchidaceae</taxon>
        <taxon>Epidendroideae</taxon>
        <taxon>Malaxideae</taxon>
        <taxon>Dendrobiinae</taxon>
        <taxon>Dendrobium</taxon>
    </lineage>
</organism>
<feature type="compositionally biased region" description="Basic and acidic residues" evidence="2">
    <location>
        <begin position="681"/>
        <end position="692"/>
    </location>
</feature>
<dbReference type="Proteomes" id="UP001552299">
    <property type="component" value="Unassembled WGS sequence"/>
</dbReference>
<feature type="region of interest" description="Disordered" evidence="2">
    <location>
        <begin position="650"/>
        <end position="734"/>
    </location>
</feature>
<evidence type="ECO:0000256" key="1">
    <source>
        <dbReference type="SAM" id="Coils"/>
    </source>
</evidence>
<keyword evidence="5" id="KW-1185">Reference proteome</keyword>
<evidence type="ECO:0000256" key="2">
    <source>
        <dbReference type="SAM" id="MobiDB-lite"/>
    </source>
</evidence>
<comment type="caution">
    <text evidence="4">The sequence shown here is derived from an EMBL/GenBank/DDBJ whole genome shotgun (WGS) entry which is preliminary data.</text>
</comment>
<reference evidence="4 5" key="1">
    <citation type="journal article" date="2024" name="Plant Biotechnol. J.">
        <title>Dendrobium thyrsiflorum genome and its molecular insights into genes involved in important horticultural traits.</title>
        <authorList>
            <person name="Chen B."/>
            <person name="Wang J.Y."/>
            <person name="Zheng P.J."/>
            <person name="Li K.L."/>
            <person name="Liang Y.M."/>
            <person name="Chen X.F."/>
            <person name="Zhang C."/>
            <person name="Zhao X."/>
            <person name="He X."/>
            <person name="Zhang G.Q."/>
            <person name="Liu Z.J."/>
            <person name="Xu Q."/>
        </authorList>
    </citation>
    <scope>NUCLEOTIDE SEQUENCE [LARGE SCALE GENOMIC DNA]</scope>
    <source>
        <strain evidence="4">GZMU011</strain>
    </source>
</reference>
<proteinExistence type="predicted"/>